<keyword evidence="8" id="KW-0498">Mitosis</keyword>
<dbReference type="GO" id="GO:0051301">
    <property type="term" value="P:cell division"/>
    <property type="evidence" value="ECO:0007669"/>
    <property type="project" value="UniProtKB-KW"/>
</dbReference>
<keyword evidence="10" id="KW-0131">Cell cycle</keyword>
<reference evidence="12" key="1">
    <citation type="submission" date="2019-10" db="EMBL/GenBank/DDBJ databases">
        <title>Conservation and host-specific expression of non-tandemly repeated heterogenous ribosome RNA gene in arbuscular mycorrhizal fungi.</title>
        <authorList>
            <person name="Maeda T."/>
            <person name="Kobayashi Y."/>
            <person name="Nakagawa T."/>
            <person name="Ezawa T."/>
            <person name="Yamaguchi K."/>
            <person name="Bino T."/>
            <person name="Nishimoto Y."/>
            <person name="Shigenobu S."/>
            <person name="Kawaguchi M."/>
        </authorList>
    </citation>
    <scope>NUCLEOTIDE SEQUENCE</scope>
    <source>
        <strain evidence="12">HR1</strain>
    </source>
</reference>
<evidence type="ECO:0000313" key="12">
    <source>
        <dbReference type="EMBL" id="GET00595.1"/>
    </source>
</evidence>
<dbReference type="PANTHER" id="PTHR13108:SF9">
    <property type="entry name" value="CONDENSIN COMPLEX SUBUNIT 2"/>
    <property type="match status" value="1"/>
</dbReference>
<feature type="compositionally biased region" description="Acidic residues" evidence="11">
    <location>
        <begin position="199"/>
        <end position="210"/>
    </location>
</feature>
<organism evidence="12 13">
    <name type="scientific">Rhizophagus clarus</name>
    <dbReference type="NCBI Taxonomy" id="94130"/>
    <lineage>
        <taxon>Eukaryota</taxon>
        <taxon>Fungi</taxon>
        <taxon>Fungi incertae sedis</taxon>
        <taxon>Mucoromycota</taxon>
        <taxon>Glomeromycotina</taxon>
        <taxon>Glomeromycetes</taxon>
        <taxon>Glomerales</taxon>
        <taxon>Glomeraceae</taxon>
        <taxon>Rhizophagus</taxon>
    </lineage>
</organism>
<evidence type="ECO:0000256" key="3">
    <source>
        <dbReference type="ARBA" id="ARBA00009471"/>
    </source>
</evidence>
<name>A0A8H3R5C4_9GLOM</name>
<gene>
    <name evidence="12" type="ORF">RCL2_002705200</name>
</gene>
<evidence type="ECO:0000256" key="6">
    <source>
        <dbReference type="ARBA" id="ARBA00022490"/>
    </source>
</evidence>
<evidence type="ECO:0000256" key="7">
    <source>
        <dbReference type="ARBA" id="ARBA00022618"/>
    </source>
</evidence>
<dbReference type="InterPro" id="IPR022816">
    <property type="entry name" value="Condensin_barren_su2"/>
</dbReference>
<dbReference type="GO" id="GO:0005737">
    <property type="term" value="C:cytoplasm"/>
    <property type="evidence" value="ECO:0007669"/>
    <property type="project" value="UniProtKB-SubCell"/>
</dbReference>
<comment type="similarity">
    <text evidence="3">Belongs to the CND2 (condensin subunit 2) family.</text>
</comment>
<dbReference type="AlphaFoldDB" id="A0A8H3R5C4"/>
<keyword evidence="6" id="KW-0963">Cytoplasm</keyword>
<protein>
    <recommendedName>
        <fullName evidence="4">Condensin complex subunit 2</fullName>
    </recommendedName>
</protein>
<evidence type="ECO:0000256" key="11">
    <source>
        <dbReference type="SAM" id="MobiDB-lite"/>
    </source>
</evidence>
<dbReference type="Proteomes" id="UP000615446">
    <property type="component" value="Unassembled WGS sequence"/>
</dbReference>
<proteinExistence type="inferred from homology"/>
<sequence length="747" mass="86904">MLNYSIKNKIKKVIQIYQLTQSHHLNLFPKLTRRLKKGSRNSNSWVCHKSRIFRGFSNVGYLQIVRSELMSNTPTRRHSFRSSLRDTNLPLNDDKRVKTVGCCRSGGSAASEEMRINFEEWMKLATDNKINANNSWNIELIDYFHKMDFFKEGDSINFQKAACMLDGCMKIYKARVDSVVIETRKLLSSLITSSSKNNDEDDNRDSEDNEPERRSRKKKSSTLVKDYSSLTLKKFDLGFSIDPLFRKISADFDEGGAEGLLLNSLSIDRDGKLIFDSSDVISDKYDNRVDTDDDDQKIDITKLRSKYLPKLKQMFNKVICPSLDNFKISGNIIETEGENFLDFFDDEDNDDTDFNQFNDDAFGDNLDVNNEISELFDEENINPHARFSEKDCIMAMINSDNENEMFSYFDPTFLRNWTGPEHWKIKKVNKKPTETTGEIKEKKKKDPAFIDFINSEDLDERSIFSSGGSTINDPSLAESVSHRHLLPDDMHFSSKQFLQLFLKPQFMLNSRRRHEAQLDNRDDTNMNENYWADRTNDPVETSFLDDTNFTGEDTLHNDEYDDESDESEFGDNLITLTRRFRPVSVTYARKAKKIDILRLKKNMWETLTSLAGHSETGSFGLPEIMNHLRRFYPPEKMEDISVSLCFICLLYLSIEERIKIINDEDLIIYAQKEESIVILWVVFEEITVIEVCCADGKVTSLLEHLYAYRLYILHQDLIQVHWQSAHFKSLNFKFLLSDLITLSQIYQ</sequence>
<keyword evidence="9" id="KW-0226">DNA condensation</keyword>
<dbReference type="GO" id="GO:0000796">
    <property type="term" value="C:condensin complex"/>
    <property type="evidence" value="ECO:0007669"/>
    <property type="project" value="InterPro"/>
</dbReference>
<evidence type="ECO:0000256" key="4">
    <source>
        <dbReference type="ARBA" id="ARBA00016065"/>
    </source>
</evidence>
<comment type="subcellular location">
    <subcellularLocation>
        <location evidence="1">Chromosome</location>
    </subcellularLocation>
    <subcellularLocation>
        <location evidence="2">Cytoplasm</location>
    </subcellularLocation>
</comment>
<evidence type="ECO:0000256" key="10">
    <source>
        <dbReference type="ARBA" id="ARBA00023306"/>
    </source>
</evidence>
<dbReference type="OrthoDB" id="362021at2759"/>
<dbReference type="GO" id="GO:0007076">
    <property type="term" value="P:mitotic chromosome condensation"/>
    <property type="evidence" value="ECO:0007669"/>
    <property type="project" value="InterPro"/>
</dbReference>
<dbReference type="GO" id="GO:0003682">
    <property type="term" value="F:chromatin binding"/>
    <property type="evidence" value="ECO:0007669"/>
    <property type="project" value="TreeGrafter"/>
</dbReference>
<evidence type="ECO:0000256" key="8">
    <source>
        <dbReference type="ARBA" id="ARBA00022776"/>
    </source>
</evidence>
<evidence type="ECO:0000256" key="2">
    <source>
        <dbReference type="ARBA" id="ARBA00004496"/>
    </source>
</evidence>
<accession>A0A8H3R5C4</accession>
<keyword evidence="7" id="KW-0132">Cell division</keyword>
<evidence type="ECO:0000256" key="9">
    <source>
        <dbReference type="ARBA" id="ARBA00023067"/>
    </source>
</evidence>
<comment type="caution">
    <text evidence="12">The sequence shown here is derived from an EMBL/GenBank/DDBJ whole genome shotgun (WGS) entry which is preliminary data.</text>
</comment>
<evidence type="ECO:0000256" key="1">
    <source>
        <dbReference type="ARBA" id="ARBA00004286"/>
    </source>
</evidence>
<feature type="region of interest" description="Disordered" evidence="11">
    <location>
        <begin position="193"/>
        <end position="220"/>
    </location>
</feature>
<evidence type="ECO:0000256" key="5">
    <source>
        <dbReference type="ARBA" id="ARBA00022454"/>
    </source>
</evidence>
<dbReference type="PANTHER" id="PTHR13108">
    <property type="entry name" value="CONDENSIN COMPLEX SUBUNIT 2"/>
    <property type="match status" value="1"/>
</dbReference>
<dbReference type="Pfam" id="PF05786">
    <property type="entry name" value="Cnd2"/>
    <property type="match status" value="1"/>
</dbReference>
<evidence type="ECO:0000313" key="13">
    <source>
        <dbReference type="Proteomes" id="UP000615446"/>
    </source>
</evidence>
<keyword evidence="5" id="KW-0158">Chromosome</keyword>
<dbReference type="EMBL" id="BLAL01000286">
    <property type="protein sequence ID" value="GET00595.1"/>
    <property type="molecule type" value="Genomic_DNA"/>
</dbReference>